<name>A0A552UJG6_9SPHN</name>
<accession>A0A552UJG6</accession>
<dbReference type="AlphaFoldDB" id="A0A552UJG6"/>
<sequence>MMIGGFGLVGAASRRARRAALTA</sequence>
<dbReference type="Proteomes" id="UP000317894">
    <property type="component" value="Unassembled WGS sequence"/>
</dbReference>
<keyword evidence="2" id="KW-1185">Reference proteome</keyword>
<dbReference type="EMBL" id="VJWA01000001">
    <property type="protein sequence ID" value="TRW18372.1"/>
    <property type="molecule type" value="Genomic_DNA"/>
</dbReference>
<comment type="caution">
    <text evidence="1">The sequence shown here is derived from an EMBL/GenBank/DDBJ whole genome shotgun (WGS) entry which is preliminary data.</text>
</comment>
<reference evidence="1 2" key="1">
    <citation type="submission" date="2019-07" db="EMBL/GenBank/DDBJ databases">
        <title>Novel species isolated from glacier.</title>
        <authorList>
            <person name="Liu Q."/>
            <person name="Xin Y.-H."/>
        </authorList>
    </citation>
    <scope>NUCLEOTIDE SEQUENCE [LARGE SCALE GENOMIC DNA]</scope>
    <source>
        <strain evidence="1 2">LB1R16</strain>
    </source>
</reference>
<evidence type="ECO:0000313" key="2">
    <source>
        <dbReference type="Proteomes" id="UP000317894"/>
    </source>
</evidence>
<organism evidence="1 2">
    <name type="scientific">Glacieibacterium frigidum</name>
    <dbReference type="NCBI Taxonomy" id="2593303"/>
    <lineage>
        <taxon>Bacteria</taxon>
        <taxon>Pseudomonadati</taxon>
        <taxon>Pseudomonadota</taxon>
        <taxon>Alphaproteobacteria</taxon>
        <taxon>Sphingomonadales</taxon>
        <taxon>Sphingosinicellaceae</taxon>
        <taxon>Glacieibacterium</taxon>
    </lineage>
</organism>
<protein>
    <submittedName>
        <fullName evidence="1">Uncharacterized protein</fullName>
    </submittedName>
</protein>
<evidence type="ECO:0000313" key="1">
    <source>
        <dbReference type="EMBL" id="TRW18372.1"/>
    </source>
</evidence>
<proteinExistence type="predicted"/>
<gene>
    <name evidence="1" type="ORF">FMM06_03530</name>
</gene>